<protein>
    <submittedName>
        <fullName evidence="2">Uncharacterized protein</fullName>
    </submittedName>
</protein>
<comment type="caution">
    <text evidence="2">The sequence shown here is derived from an EMBL/GenBank/DDBJ whole genome shotgun (WGS) entry which is preliminary data.</text>
</comment>
<evidence type="ECO:0000256" key="1">
    <source>
        <dbReference type="SAM" id="SignalP"/>
    </source>
</evidence>
<dbReference type="EMBL" id="BAABRN010000100">
    <property type="protein sequence ID" value="GAA5504251.1"/>
    <property type="molecule type" value="Genomic_DNA"/>
</dbReference>
<feature type="chain" id="PRO_5047280679" evidence="1">
    <location>
        <begin position="20"/>
        <end position="147"/>
    </location>
</feature>
<accession>A0ABP9VHN0</accession>
<gene>
    <name evidence="2" type="ORF">Dxin01_04020</name>
</gene>
<keyword evidence="1" id="KW-0732">Signal</keyword>
<sequence>MKKSILLLLLCAGYAGAQARPQTQTVTDPNIILRLMRGDVTMIGANFPNATFQKGVLNLVRSRAIAKLSLLTTVEQAANMAPLKAAGAAVYYLPVKNVRMTGNSVFVGNNTVILQVGPQQWTVIQGNQIAAQAKASTNLYFSNAKRY</sequence>
<evidence type="ECO:0000313" key="3">
    <source>
        <dbReference type="Proteomes" id="UP001458946"/>
    </source>
</evidence>
<proteinExistence type="predicted"/>
<evidence type="ECO:0000313" key="2">
    <source>
        <dbReference type="EMBL" id="GAA5504251.1"/>
    </source>
</evidence>
<keyword evidence="3" id="KW-1185">Reference proteome</keyword>
<feature type="signal peptide" evidence="1">
    <location>
        <begin position="1"/>
        <end position="19"/>
    </location>
</feature>
<name>A0ABP9VHN0_9DEIO</name>
<dbReference type="Proteomes" id="UP001458946">
    <property type="component" value="Unassembled WGS sequence"/>
</dbReference>
<organism evidence="2 3">
    <name type="scientific">Deinococcus xinjiangensis</name>
    <dbReference type="NCBI Taxonomy" id="457454"/>
    <lineage>
        <taxon>Bacteria</taxon>
        <taxon>Thermotogati</taxon>
        <taxon>Deinococcota</taxon>
        <taxon>Deinococci</taxon>
        <taxon>Deinococcales</taxon>
        <taxon>Deinococcaceae</taxon>
        <taxon>Deinococcus</taxon>
    </lineage>
</organism>
<reference evidence="2 3" key="1">
    <citation type="submission" date="2024-02" db="EMBL/GenBank/DDBJ databases">
        <title>Deinococcus xinjiangensis NBRC 107630.</title>
        <authorList>
            <person name="Ichikawa N."/>
            <person name="Katano-Makiyama Y."/>
            <person name="Hidaka K."/>
        </authorList>
    </citation>
    <scope>NUCLEOTIDE SEQUENCE [LARGE SCALE GENOMIC DNA]</scope>
    <source>
        <strain evidence="2 3">NBRC 107630</strain>
    </source>
</reference>